<dbReference type="SFLD" id="SFLDS00003">
    <property type="entry name" value="Haloacid_Dehalogenase"/>
    <property type="match status" value="1"/>
</dbReference>
<dbReference type="InterPro" id="IPR023214">
    <property type="entry name" value="HAD_sf"/>
</dbReference>
<dbReference type="Gene3D" id="3.30.1240.10">
    <property type="match status" value="1"/>
</dbReference>
<keyword evidence="1" id="KW-0378">Hydrolase</keyword>
<dbReference type="SFLD" id="SFLDG01140">
    <property type="entry name" value="C2.B:_Phosphomannomutase_and_P"/>
    <property type="match status" value="1"/>
</dbReference>
<dbReference type="GO" id="GO:0005829">
    <property type="term" value="C:cytosol"/>
    <property type="evidence" value="ECO:0007669"/>
    <property type="project" value="TreeGrafter"/>
</dbReference>
<dbReference type="PANTHER" id="PTHR10000:SF25">
    <property type="entry name" value="PHOSPHATASE YKRA-RELATED"/>
    <property type="match status" value="1"/>
</dbReference>
<dbReference type="EMBL" id="JARQBJ010000002">
    <property type="protein sequence ID" value="MDT2810077.1"/>
    <property type="molecule type" value="Genomic_DNA"/>
</dbReference>
<dbReference type="NCBIfam" id="TIGR01484">
    <property type="entry name" value="HAD-SF-IIB"/>
    <property type="match status" value="1"/>
</dbReference>
<dbReference type="AlphaFoldDB" id="A0AAW8U1C2"/>
<dbReference type="Pfam" id="PF08282">
    <property type="entry name" value="Hydrolase_3"/>
    <property type="match status" value="1"/>
</dbReference>
<dbReference type="RefSeq" id="WP_311835309.1">
    <property type="nucleotide sequence ID" value="NZ_JARQBJ010000002.1"/>
</dbReference>
<sequence length="256" mass="28357">MNYQAIAFFDLDGTLLDAKSQITPEVSEAMLRLKENRVLPVIATGRTEIEITAIRKAAHIDSNIVMNGAFIRVAGKKIHSDLIDEASIERVYHSILDKGDQLSYYNEQKIWCTGHSEALINAYNSIHSQIPPIEPEAFRSNPINMLLVLGTDHQDYYEATFPEFEFYRNTPFSMDTVKKGTNKGQGVKILKEKLALPNIPTFGFGDGPNDLALLSACDTKIAMGNAGEGLKSVADFVTKKNTEGGIVHALKHFDLI</sequence>
<comment type="caution">
    <text evidence="1">The sequence shown here is derived from an EMBL/GenBank/DDBJ whole genome shotgun (WGS) entry which is preliminary data.</text>
</comment>
<dbReference type="InterPro" id="IPR036412">
    <property type="entry name" value="HAD-like_sf"/>
</dbReference>
<dbReference type="InterPro" id="IPR000150">
    <property type="entry name" value="Cof"/>
</dbReference>
<dbReference type="InterPro" id="IPR006379">
    <property type="entry name" value="HAD-SF_hydro_IIB"/>
</dbReference>
<name>A0AAW8U1C2_9ENTE</name>
<reference evidence="1" key="1">
    <citation type="submission" date="2023-03" db="EMBL/GenBank/DDBJ databases">
        <authorList>
            <person name="Shen W."/>
            <person name="Cai J."/>
        </authorList>
    </citation>
    <scope>NUCLEOTIDE SEQUENCE</scope>
    <source>
        <strain evidence="1">B226-2</strain>
    </source>
</reference>
<dbReference type="GO" id="GO:0016791">
    <property type="term" value="F:phosphatase activity"/>
    <property type="evidence" value="ECO:0007669"/>
    <property type="project" value="TreeGrafter"/>
</dbReference>
<proteinExistence type="predicted"/>
<dbReference type="GO" id="GO:0000287">
    <property type="term" value="F:magnesium ion binding"/>
    <property type="evidence" value="ECO:0007669"/>
    <property type="project" value="TreeGrafter"/>
</dbReference>
<dbReference type="NCBIfam" id="TIGR00099">
    <property type="entry name" value="Cof-subfamily"/>
    <property type="match status" value="1"/>
</dbReference>
<accession>A0AAW8U1C2</accession>
<organism evidence="1 2">
    <name type="scientific">Enterococcus asini</name>
    <dbReference type="NCBI Taxonomy" id="57732"/>
    <lineage>
        <taxon>Bacteria</taxon>
        <taxon>Bacillati</taxon>
        <taxon>Bacillota</taxon>
        <taxon>Bacilli</taxon>
        <taxon>Lactobacillales</taxon>
        <taxon>Enterococcaceae</taxon>
        <taxon>Enterococcus</taxon>
    </lineage>
</organism>
<dbReference type="Proteomes" id="UP001256711">
    <property type="component" value="Unassembled WGS sequence"/>
</dbReference>
<evidence type="ECO:0000313" key="1">
    <source>
        <dbReference type="EMBL" id="MDT2810077.1"/>
    </source>
</evidence>
<dbReference type="SUPFAM" id="SSF56784">
    <property type="entry name" value="HAD-like"/>
    <property type="match status" value="1"/>
</dbReference>
<gene>
    <name evidence="1" type="ORF">P7H43_06245</name>
</gene>
<evidence type="ECO:0000313" key="2">
    <source>
        <dbReference type="Proteomes" id="UP001256711"/>
    </source>
</evidence>
<protein>
    <submittedName>
        <fullName evidence="1">Cof-type HAD-IIB family hydrolase</fullName>
    </submittedName>
</protein>
<dbReference type="PANTHER" id="PTHR10000">
    <property type="entry name" value="PHOSPHOSERINE PHOSPHATASE"/>
    <property type="match status" value="1"/>
</dbReference>
<dbReference type="Gene3D" id="3.40.50.1000">
    <property type="entry name" value="HAD superfamily/HAD-like"/>
    <property type="match status" value="1"/>
</dbReference>